<accession>A0A450ZMV0</accession>
<dbReference type="InterPro" id="IPR042095">
    <property type="entry name" value="SUMF_sf"/>
</dbReference>
<dbReference type="Pfam" id="PF03781">
    <property type="entry name" value="FGE-sulfatase"/>
    <property type="match status" value="1"/>
</dbReference>
<dbReference type="AlphaFoldDB" id="A0A450ZMV0"/>
<dbReference type="PANTHER" id="PTHR23150">
    <property type="entry name" value="SULFATASE MODIFYING FACTOR 1, 2"/>
    <property type="match status" value="1"/>
</dbReference>
<dbReference type="Gene3D" id="3.90.1580.10">
    <property type="entry name" value="paralog of FGE (formylglycine-generating enzyme)"/>
    <property type="match status" value="1"/>
</dbReference>
<name>A0A450ZMV0_9GAMM</name>
<dbReference type="EMBL" id="CAADFX010000027">
    <property type="protein sequence ID" value="VFK55090.1"/>
    <property type="molecule type" value="Genomic_DNA"/>
</dbReference>
<organism evidence="2">
    <name type="scientific">Candidatus Kentrum sp. TUN</name>
    <dbReference type="NCBI Taxonomy" id="2126343"/>
    <lineage>
        <taxon>Bacteria</taxon>
        <taxon>Pseudomonadati</taxon>
        <taxon>Pseudomonadota</taxon>
        <taxon>Gammaproteobacteria</taxon>
        <taxon>Candidatus Kentrum</taxon>
    </lineage>
</organism>
<dbReference type="InterPro" id="IPR005532">
    <property type="entry name" value="SUMF_dom"/>
</dbReference>
<protein>
    <submittedName>
        <fullName evidence="2">Formylglycine-generating enzyme, required for sulfatase activity, contains SUMF1/FGE domain</fullName>
    </submittedName>
</protein>
<dbReference type="InterPro" id="IPR016187">
    <property type="entry name" value="CTDL_fold"/>
</dbReference>
<evidence type="ECO:0000259" key="1">
    <source>
        <dbReference type="Pfam" id="PF03781"/>
    </source>
</evidence>
<dbReference type="GO" id="GO:0120147">
    <property type="term" value="F:formylglycine-generating oxidase activity"/>
    <property type="evidence" value="ECO:0007669"/>
    <property type="project" value="TreeGrafter"/>
</dbReference>
<feature type="domain" description="Sulfatase-modifying factor enzyme-like" evidence="1">
    <location>
        <begin position="246"/>
        <end position="465"/>
    </location>
</feature>
<evidence type="ECO:0000313" key="2">
    <source>
        <dbReference type="EMBL" id="VFK55090.1"/>
    </source>
</evidence>
<dbReference type="InterPro" id="IPR051043">
    <property type="entry name" value="Sulfatase_Mod_Factor_Kinase"/>
</dbReference>
<sequence length="468" mass="53906">MEIGGYTCPVKYLSLFDGEQVKQYLSKRFPNRWRFWENPMGQHAERLVLEMQSLRFRPLLLAHIHDILEAETSGVRQWNPYTLYEALVGAWLAREETQKLRKQFPNPPSREELWKICTVVATSLQRQGKRTLSRSELDALVKGFPTVAYLDHFHVGGRSLLNRNADGDFRFSHYSIQEFLVAYSIANGRMDIMEGDLRITGQLLEFLSVSKDLDLPFSALDPEMRYRAALPRLHFYDTLSDGSRGPGMQWIPAGEFLMGSPKDEKGRFDDESQHRVRIPRPFALGITAVTFEEYDRFARATGRELPRDEGWGRGHRPVIQVSWYDATAYCHWLSQETGKLYRLPTEAEWEYAARAGTMDARYGDLDSIAWYRGNSQGKTHPVGEKQPNAWGLYDMLGNVWEWTQDEWHEDYQGAPADGSAWEAGSDALRVVRGGSWRSNASYVRAAFRRGWPSIRISHLGFRCVRVHA</sequence>
<reference evidence="2" key="1">
    <citation type="submission" date="2019-02" db="EMBL/GenBank/DDBJ databases">
        <authorList>
            <person name="Gruber-Vodicka R. H."/>
            <person name="Seah K. B. B."/>
        </authorList>
    </citation>
    <scope>NUCLEOTIDE SEQUENCE</scope>
    <source>
        <strain evidence="2">BECK_BY1</strain>
    </source>
</reference>
<dbReference type="SUPFAM" id="SSF56436">
    <property type="entry name" value="C-type lectin-like"/>
    <property type="match status" value="1"/>
</dbReference>
<gene>
    <name evidence="2" type="ORF">BECKTUN1418D_GA0071000_10278</name>
</gene>
<proteinExistence type="predicted"/>
<dbReference type="PANTHER" id="PTHR23150:SF19">
    <property type="entry name" value="FORMYLGLYCINE-GENERATING ENZYME"/>
    <property type="match status" value="1"/>
</dbReference>